<name>A0A402BHQ9_9CHLR</name>
<dbReference type="Proteomes" id="UP000287171">
    <property type="component" value="Unassembled WGS sequence"/>
</dbReference>
<dbReference type="AlphaFoldDB" id="A0A402BHQ9"/>
<protein>
    <submittedName>
        <fullName evidence="1">Uncharacterized protein</fullName>
    </submittedName>
</protein>
<comment type="caution">
    <text evidence="1">The sequence shown here is derived from an EMBL/GenBank/DDBJ whole genome shotgun (WGS) entry which is preliminary data.</text>
</comment>
<sequence>MLRDAQHLTPHLKEGWALQGPNAAGCTPHDEGGKQTLSKRKDILAYKKMVPHVKHEEPFLIYR</sequence>
<proteinExistence type="predicted"/>
<reference evidence="2" key="1">
    <citation type="submission" date="2018-12" db="EMBL/GenBank/DDBJ databases">
        <title>Tengunoibacter tsumagoiensis gen. nov., sp. nov., Dictyobacter kobayashii sp. nov., D. alpinus sp. nov., and D. joshuensis sp. nov. and description of Dictyobacteraceae fam. nov. within the order Ktedonobacterales isolated from Tengu-no-mugimeshi.</title>
        <authorList>
            <person name="Wang C.M."/>
            <person name="Zheng Y."/>
            <person name="Sakai Y."/>
            <person name="Toyoda A."/>
            <person name="Minakuchi Y."/>
            <person name="Abe K."/>
            <person name="Yokota A."/>
            <person name="Yabe S."/>
        </authorList>
    </citation>
    <scope>NUCLEOTIDE SEQUENCE [LARGE SCALE GENOMIC DNA]</scope>
    <source>
        <strain evidence="2">Uno16</strain>
    </source>
</reference>
<evidence type="ECO:0000313" key="1">
    <source>
        <dbReference type="EMBL" id="GCE30913.1"/>
    </source>
</evidence>
<organism evidence="1 2">
    <name type="scientific">Dictyobacter alpinus</name>
    <dbReference type="NCBI Taxonomy" id="2014873"/>
    <lineage>
        <taxon>Bacteria</taxon>
        <taxon>Bacillati</taxon>
        <taxon>Chloroflexota</taxon>
        <taxon>Ktedonobacteria</taxon>
        <taxon>Ktedonobacterales</taxon>
        <taxon>Dictyobacteraceae</taxon>
        <taxon>Dictyobacter</taxon>
    </lineage>
</organism>
<evidence type="ECO:0000313" key="2">
    <source>
        <dbReference type="Proteomes" id="UP000287171"/>
    </source>
</evidence>
<dbReference type="EMBL" id="BIFT01000002">
    <property type="protein sequence ID" value="GCE30913.1"/>
    <property type="molecule type" value="Genomic_DNA"/>
</dbReference>
<gene>
    <name evidence="1" type="ORF">KDA_63970</name>
</gene>
<accession>A0A402BHQ9</accession>
<keyword evidence="2" id="KW-1185">Reference proteome</keyword>